<evidence type="ECO:0000256" key="2">
    <source>
        <dbReference type="SAM" id="Phobius"/>
    </source>
</evidence>
<feature type="region of interest" description="Disordered" evidence="1">
    <location>
        <begin position="165"/>
        <end position="187"/>
    </location>
</feature>
<keyword evidence="4" id="KW-1185">Reference proteome</keyword>
<sequence>MSREIPSQCNGLPTWDLLESPQESYRPRDKSREAPLLLFDKTDFQHFARITYDLPDDIQLKASVNDFRVNDKNCHYDWSNWYGHINTSVSAELYPQAKLAKTNQRQLFRKDMSEESADPFSETIERNIAEYLEKEVCFDDNDEIPVYNDSANHMEVEESHFVEKDIVQEDPVADSPEKDSSEEDATDEEVLEILDRQPKSYEQVKEGLRSLVPKRPTTMRVNSGHYAGFKLLFSLVVSLCVILISFMAREQSYQHSTLFANVTVELKKRVYGQDRAMQAVGDYLRLDEPTLKIIALVGGTGVGKSYTVSIVESNFPKYSVRRYFSPISMTMNNVSFSFLYPKLIVLENLKEHDLPDVVNFLKTREQVDVNQYITVLAVFNVEHMDNDSIRTIDLDRSTEAIRNSFAGENLDVKVIVYEPLSEDVLEKCIADAARDSKVTLSNGDVEFLKKHLAINNAGCKGAYRKVQVIGRK</sequence>
<dbReference type="SUPFAM" id="SSF52540">
    <property type="entry name" value="P-loop containing nucleoside triphosphate hydrolases"/>
    <property type="match status" value="1"/>
</dbReference>
<evidence type="ECO:0000256" key="1">
    <source>
        <dbReference type="SAM" id="MobiDB-lite"/>
    </source>
</evidence>
<keyword evidence="2" id="KW-1133">Transmembrane helix</keyword>
<dbReference type="AlphaFoldDB" id="E2BVA6"/>
<dbReference type="EMBL" id="GL450824">
    <property type="protein sequence ID" value="EFN80398.1"/>
    <property type="molecule type" value="Genomic_DNA"/>
</dbReference>
<dbReference type="OrthoDB" id="8191652at2759"/>
<organism evidence="4">
    <name type="scientific">Harpegnathos saltator</name>
    <name type="common">Jerdon's jumping ant</name>
    <dbReference type="NCBI Taxonomy" id="610380"/>
    <lineage>
        <taxon>Eukaryota</taxon>
        <taxon>Metazoa</taxon>
        <taxon>Ecdysozoa</taxon>
        <taxon>Arthropoda</taxon>
        <taxon>Hexapoda</taxon>
        <taxon>Insecta</taxon>
        <taxon>Pterygota</taxon>
        <taxon>Neoptera</taxon>
        <taxon>Endopterygota</taxon>
        <taxon>Hymenoptera</taxon>
        <taxon>Apocrita</taxon>
        <taxon>Aculeata</taxon>
        <taxon>Formicoidea</taxon>
        <taxon>Formicidae</taxon>
        <taxon>Ponerinae</taxon>
        <taxon>Ponerini</taxon>
        <taxon>Harpegnathos</taxon>
    </lineage>
</organism>
<reference evidence="3 4" key="1">
    <citation type="journal article" date="2010" name="Science">
        <title>Genomic comparison of the ants Camponotus floridanus and Harpegnathos saltator.</title>
        <authorList>
            <person name="Bonasio R."/>
            <person name="Zhang G."/>
            <person name="Ye C."/>
            <person name="Mutti N.S."/>
            <person name="Fang X."/>
            <person name="Qin N."/>
            <person name="Donahue G."/>
            <person name="Yang P."/>
            <person name="Li Q."/>
            <person name="Li C."/>
            <person name="Zhang P."/>
            <person name="Huang Z."/>
            <person name="Berger S.L."/>
            <person name="Reinberg D."/>
            <person name="Wang J."/>
            <person name="Liebig J."/>
        </authorList>
    </citation>
    <scope>NUCLEOTIDE SEQUENCE [LARGE SCALE GENOMIC DNA]</scope>
    <source>
        <strain evidence="3 4">R22 G/1</strain>
    </source>
</reference>
<keyword evidence="2" id="KW-0812">Transmembrane</keyword>
<accession>E2BVA6</accession>
<dbReference type="InterPro" id="IPR027417">
    <property type="entry name" value="P-loop_NTPase"/>
</dbReference>
<evidence type="ECO:0000313" key="3">
    <source>
        <dbReference type="EMBL" id="EFN80398.1"/>
    </source>
</evidence>
<dbReference type="Proteomes" id="UP000008237">
    <property type="component" value="Unassembled WGS sequence"/>
</dbReference>
<name>E2BVA6_HARSA</name>
<dbReference type="InParanoid" id="E2BVA6"/>
<dbReference type="Gene3D" id="3.40.50.300">
    <property type="entry name" value="P-loop containing nucleotide triphosphate hydrolases"/>
    <property type="match status" value="1"/>
</dbReference>
<feature type="transmembrane region" description="Helical" evidence="2">
    <location>
        <begin position="229"/>
        <end position="248"/>
    </location>
</feature>
<gene>
    <name evidence="3" type="ORF">EAI_14747</name>
</gene>
<proteinExistence type="predicted"/>
<protein>
    <submittedName>
        <fullName evidence="3">Uncharacterized protein</fullName>
    </submittedName>
</protein>
<evidence type="ECO:0000313" key="4">
    <source>
        <dbReference type="Proteomes" id="UP000008237"/>
    </source>
</evidence>
<keyword evidence="2" id="KW-0472">Membrane</keyword>
<dbReference type="OMA" id="SGCKGAY"/>